<protein>
    <submittedName>
        <fullName evidence="1">Uncharacterized protein</fullName>
    </submittedName>
</protein>
<dbReference type="EMBL" id="BTSX01000002">
    <property type="protein sequence ID" value="GMS82762.1"/>
    <property type="molecule type" value="Genomic_DNA"/>
</dbReference>
<gene>
    <name evidence="1" type="ORF">PENTCL1PPCAC_4937</name>
</gene>
<reference evidence="1" key="1">
    <citation type="submission" date="2023-10" db="EMBL/GenBank/DDBJ databases">
        <title>Genome assembly of Pristionchus species.</title>
        <authorList>
            <person name="Yoshida K."/>
            <person name="Sommer R.J."/>
        </authorList>
    </citation>
    <scope>NUCLEOTIDE SEQUENCE</scope>
    <source>
        <strain evidence="1">RS0144</strain>
    </source>
</reference>
<feature type="non-terminal residue" evidence="1">
    <location>
        <position position="1"/>
    </location>
</feature>
<evidence type="ECO:0000313" key="1">
    <source>
        <dbReference type="EMBL" id="GMS82762.1"/>
    </source>
</evidence>
<name>A0AAV5SJ96_9BILA</name>
<proteinExistence type="predicted"/>
<comment type="caution">
    <text evidence="1">The sequence shown here is derived from an EMBL/GenBank/DDBJ whole genome shotgun (WGS) entry which is preliminary data.</text>
</comment>
<dbReference type="AlphaFoldDB" id="A0AAV5SJ96"/>
<organism evidence="1 2">
    <name type="scientific">Pristionchus entomophagus</name>
    <dbReference type="NCBI Taxonomy" id="358040"/>
    <lineage>
        <taxon>Eukaryota</taxon>
        <taxon>Metazoa</taxon>
        <taxon>Ecdysozoa</taxon>
        <taxon>Nematoda</taxon>
        <taxon>Chromadorea</taxon>
        <taxon>Rhabditida</taxon>
        <taxon>Rhabditina</taxon>
        <taxon>Diplogasteromorpha</taxon>
        <taxon>Diplogasteroidea</taxon>
        <taxon>Neodiplogasteridae</taxon>
        <taxon>Pristionchus</taxon>
    </lineage>
</organism>
<accession>A0AAV5SJ96</accession>
<keyword evidence="2" id="KW-1185">Reference proteome</keyword>
<evidence type="ECO:0000313" key="2">
    <source>
        <dbReference type="Proteomes" id="UP001432027"/>
    </source>
</evidence>
<dbReference type="Proteomes" id="UP001432027">
    <property type="component" value="Unassembled WGS sequence"/>
</dbReference>
<sequence length="125" mass="14206">HAWLRRYPFDMVSTSISTSNFCASSFSCSLEGNLTGREDGRVALRHSMSKHCLKHPSTMLSRLTQGWRGCERKANSMSMSEKVPTSILPYSVQIREHSTHGRFFNRYSTISLWISEPTRSLASDC</sequence>